<dbReference type="RefSeq" id="WP_176064268.1">
    <property type="nucleotide sequence ID" value="NZ_BJTG01000003.1"/>
</dbReference>
<organism evidence="1 2">
    <name type="scientific">Anaeromyxobacter diazotrophicus</name>
    <dbReference type="NCBI Taxonomy" id="2590199"/>
    <lineage>
        <taxon>Bacteria</taxon>
        <taxon>Pseudomonadati</taxon>
        <taxon>Myxococcota</taxon>
        <taxon>Myxococcia</taxon>
        <taxon>Myxococcales</taxon>
        <taxon>Cystobacterineae</taxon>
        <taxon>Anaeromyxobacteraceae</taxon>
        <taxon>Anaeromyxobacter</taxon>
    </lineage>
</organism>
<keyword evidence="2" id="KW-1185">Reference proteome</keyword>
<name>A0A7I9VK70_9BACT</name>
<proteinExistence type="predicted"/>
<dbReference type="AlphaFoldDB" id="A0A7I9VK70"/>
<comment type="caution">
    <text evidence="1">The sequence shown here is derived from an EMBL/GenBank/DDBJ whole genome shotgun (WGS) entry which is preliminary data.</text>
</comment>
<accession>A0A7I9VK70</accession>
<reference evidence="2" key="1">
    <citation type="journal article" date="2020" name="Appl. Environ. Microbiol.">
        <title>Diazotrophic Anaeromyxobacter Isolates from Soils.</title>
        <authorList>
            <person name="Masuda Y."/>
            <person name="Yamanaka H."/>
            <person name="Xu Z.X."/>
            <person name="Shiratori Y."/>
            <person name="Aono T."/>
            <person name="Amachi S."/>
            <person name="Senoo K."/>
            <person name="Itoh H."/>
        </authorList>
    </citation>
    <scope>NUCLEOTIDE SEQUENCE [LARGE SCALE GENOMIC DNA]</scope>
    <source>
        <strain evidence="2">R267</strain>
    </source>
</reference>
<sequence>MNSSDAPGRRFRADAETPEALVLVKYAAALHATRQILTLAERAEASGKRLVLLVPRGFRPASTLRLFMANHPDLVRLEAR</sequence>
<evidence type="ECO:0000313" key="1">
    <source>
        <dbReference type="EMBL" id="GEJ56794.1"/>
    </source>
</evidence>
<dbReference type="EMBL" id="BJTG01000003">
    <property type="protein sequence ID" value="GEJ56794.1"/>
    <property type="molecule type" value="Genomic_DNA"/>
</dbReference>
<dbReference type="Proteomes" id="UP000503640">
    <property type="component" value="Unassembled WGS sequence"/>
</dbReference>
<gene>
    <name evidence="1" type="ORF">AMYX_15350</name>
</gene>
<protein>
    <submittedName>
        <fullName evidence="1">Uncharacterized protein</fullName>
    </submittedName>
</protein>
<evidence type="ECO:0000313" key="2">
    <source>
        <dbReference type="Proteomes" id="UP000503640"/>
    </source>
</evidence>